<evidence type="ECO:0000313" key="2">
    <source>
        <dbReference type="EMBL" id="NME69046.1"/>
    </source>
</evidence>
<protein>
    <submittedName>
        <fullName evidence="2">Uncharacterized protein</fullName>
    </submittedName>
</protein>
<dbReference type="EMBL" id="JABANE010000033">
    <property type="protein sequence ID" value="NME69046.1"/>
    <property type="molecule type" value="Genomic_DNA"/>
</dbReference>
<gene>
    <name evidence="2" type="ORF">HHU12_13815</name>
</gene>
<feature type="transmembrane region" description="Helical" evidence="1">
    <location>
        <begin position="38"/>
        <end position="57"/>
    </location>
</feature>
<keyword evidence="3" id="KW-1185">Reference proteome</keyword>
<keyword evidence="1" id="KW-0812">Transmembrane</keyword>
<keyword evidence="1" id="KW-1133">Transmembrane helix</keyword>
<keyword evidence="1" id="KW-0472">Membrane</keyword>
<evidence type="ECO:0000256" key="1">
    <source>
        <dbReference type="SAM" id="Phobius"/>
    </source>
</evidence>
<name>A0A7X9RUP5_9BACT</name>
<proteinExistence type="predicted"/>
<reference evidence="2 3" key="1">
    <citation type="submission" date="2020-04" db="EMBL/GenBank/DDBJ databases">
        <title>Flammeovirga sp. SR4, a novel species isolated from seawater.</title>
        <authorList>
            <person name="Wang X."/>
        </authorList>
    </citation>
    <scope>NUCLEOTIDE SEQUENCE [LARGE SCALE GENOMIC DNA]</scope>
    <source>
        <strain evidence="2 3">ATCC 23126</strain>
    </source>
</reference>
<feature type="transmembrane region" description="Helical" evidence="1">
    <location>
        <begin position="87"/>
        <end position="108"/>
    </location>
</feature>
<organism evidence="2 3">
    <name type="scientific">Flammeovirga aprica JL-4</name>
    <dbReference type="NCBI Taxonomy" id="694437"/>
    <lineage>
        <taxon>Bacteria</taxon>
        <taxon>Pseudomonadati</taxon>
        <taxon>Bacteroidota</taxon>
        <taxon>Cytophagia</taxon>
        <taxon>Cytophagales</taxon>
        <taxon>Flammeovirgaceae</taxon>
        <taxon>Flammeovirga</taxon>
    </lineage>
</organism>
<dbReference type="RefSeq" id="WP_169657333.1">
    <property type="nucleotide sequence ID" value="NZ_JABANE010000033.1"/>
</dbReference>
<dbReference type="Proteomes" id="UP000576082">
    <property type="component" value="Unassembled WGS sequence"/>
</dbReference>
<dbReference type="AlphaFoldDB" id="A0A7X9RUP5"/>
<sequence>MRGSKIIALIKTVILVVTAINTAVSTNGSKTVTMNTLNLKYILIVLGFGIIVVPFLCRGKKVFGYKRVIKKPSWSDNPLILTHPLPFFQFGAFYLITVGMSGIIGTAYKFQELHYLGFYGTLYGIADRRFYNLEVHKERLV</sequence>
<comment type="caution">
    <text evidence="2">The sequence shown here is derived from an EMBL/GenBank/DDBJ whole genome shotgun (WGS) entry which is preliminary data.</text>
</comment>
<evidence type="ECO:0000313" key="3">
    <source>
        <dbReference type="Proteomes" id="UP000576082"/>
    </source>
</evidence>
<accession>A0A7X9RUP5</accession>